<evidence type="ECO:0000256" key="3">
    <source>
        <dbReference type="ARBA" id="ARBA00020392"/>
    </source>
</evidence>
<feature type="region of interest" description="Disordered" evidence="12">
    <location>
        <begin position="131"/>
        <end position="155"/>
    </location>
</feature>
<keyword evidence="11" id="KW-0175">Coiled coil</keyword>
<proteinExistence type="inferred from homology"/>
<dbReference type="GO" id="GO:0071973">
    <property type="term" value="P:bacterial-type flagellum-dependent cell motility"/>
    <property type="evidence" value="ECO:0007669"/>
    <property type="project" value="InterPro"/>
</dbReference>
<feature type="coiled-coil region" evidence="11">
    <location>
        <begin position="12"/>
        <end position="101"/>
    </location>
</feature>
<dbReference type="Pfam" id="PF02050">
    <property type="entry name" value="FliJ"/>
    <property type="match status" value="1"/>
</dbReference>
<keyword evidence="6" id="KW-0145">Chemotaxis</keyword>
<feature type="compositionally biased region" description="Polar residues" evidence="12">
    <location>
        <begin position="137"/>
        <end position="155"/>
    </location>
</feature>
<protein>
    <recommendedName>
        <fullName evidence="3">Flagellar FliJ protein</fullName>
    </recommendedName>
</protein>
<evidence type="ECO:0000256" key="10">
    <source>
        <dbReference type="ARBA" id="ARBA00023225"/>
    </source>
</evidence>
<dbReference type="GO" id="GO:0015031">
    <property type="term" value="P:protein transport"/>
    <property type="evidence" value="ECO:0007669"/>
    <property type="project" value="UniProtKB-KW"/>
</dbReference>
<dbReference type="NCBIfam" id="TIGR02473">
    <property type="entry name" value="flagell_FliJ"/>
    <property type="match status" value="1"/>
</dbReference>
<keyword evidence="10" id="KW-1006">Bacterial flagellum protein export</keyword>
<evidence type="ECO:0000256" key="4">
    <source>
        <dbReference type="ARBA" id="ARBA00022448"/>
    </source>
</evidence>
<keyword evidence="5" id="KW-1003">Cell membrane</keyword>
<evidence type="ECO:0000256" key="2">
    <source>
        <dbReference type="ARBA" id="ARBA00010004"/>
    </source>
</evidence>
<keyword evidence="13" id="KW-0282">Flagellum</keyword>
<dbReference type="Gene3D" id="1.10.287.1700">
    <property type="match status" value="1"/>
</dbReference>
<evidence type="ECO:0000256" key="9">
    <source>
        <dbReference type="ARBA" id="ARBA00023136"/>
    </source>
</evidence>
<evidence type="ECO:0000256" key="11">
    <source>
        <dbReference type="SAM" id="Coils"/>
    </source>
</evidence>
<keyword evidence="13" id="KW-0966">Cell projection</keyword>
<keyword evidence="8" id="KW-0653">Protein transport</keyword>
<dbReference type="GO" id="GO:0009288">
    <property type="term" value="C:bacterial-type flagellum"/>
    <property type="evidence" value="ECO:0007669"/>
    <property type="project" value="InterPro"/>
</dbReference>
<accession>A0A938XQA7</accession>
<evidence type="ECO:0000256" key="5">
    <source>
        <dbReference type="ARBA" id="ARBA00022475"/>
    </source>
</evidence>
<evidence type="ECO:0000256" key="1">
    <source>
        <dbReference type="ARBA" id="ARBA00004413"/>
    </source>
</evidence>
<comment type="subcellular location">
    <subcellularLocation>
        <location evidence="1">Cell membrane</location>
        <topology evidence="1">Peripheral membrane protein</topology>
        <orientation evidence="1">Cytoplasmic side</orientation>
    </subcellularLocation>
</comment>
<keyword evidence="9" id="KW-0472">Membrane</keyword>
<name>A0A938XQA7_9FIRM</name>
<evidence type="ECO:0000313" key="14">
    <source>
        <dbReference type="Proteomes" id="UP000774000"/>
    </source>
</evidence>
<comment type="caution">
    <text evidence="13">The sequence shown here is derived from an EMBL/GenBank/DDBJ whole genome shotgun (WGS) entry which is preliminary data.</text>
</comment>
<dbReference type="EMBL" id="JAFBDQ010000001">
    <property type="protein sequence ID" value="MBM7555340.1"/>
    <property type="molecule type" value="Genomic_DNA"/>
</dbReference>
<comment type="similarity">
    <text evidence="2">Belongs to the FliJ family.</text>
</comment>
<sequence length="155" mass="19070">MKEFEFRLEPLLNLRKQEEKNIQKELMKLRKNYNELQEQLEEYKSDKGNWQQKLAQEQEKGINSTTLVKYHNYIEYLNEQIKETKLEMDYWREKIEECQDRLLAKVKERKKLSKLKERQAEEHWEKFLQEERKQTDEVATNNYNHNQDNSSGSII</sequence>
<dbReference type="InterPro" id="IPR012823">
    <property type="entry name" value="Flagell_FliJ"/>
</dbReference>
<dbReference type="RefSeq" id="WP_204700061.1">
    <property type="nucleotide sequence ID" value="NZ_JAFBDQ010000001.1"/>
</dbReference>
<evidence type="ECO:0000256" key="12">
    <source>
        <dbReference type="SAM" id="MobiDB-lite"/>
    </source>
</evidence>
<dbReference type="InterPro" id="IPR053716">
    <property type="entry name" value="Flag_assembly_chemotaxis_eff"/>
</dbReference>
<dbReference type="AlphaFoldDB" id="A0A938XQA7"/>
<keyword evidence="13" id="KW-0969">Cilium</keyword>
<gene>
    <name evidence="13" type="ORF">JOC47_000164</name>
</gene>
<evidence type="ECO:0000313" key="13">
    <source>
        <dbReference type="EMBL" id="MBM7555340.1"/>
    </source>
</evidence>
<evidence type="ECO:0000256" key="7">
    <source>
        <dbReference type="ARBA" id="ARBA00022795"/>
    </source>
</evidence>
<keyword evidence="4" id="KW-0813">Transport</keyword>
<dbReference type="GO" id="GO:0044781">
    <property type="term" value="P:bacterial-type flagellum organization"/>
    <property type="evidence" value="ECO:0007669"/>
    <property type="project" value="UniProtKB-KW"/>
</dbReference>
<keyword evidence="7" id="KW-1005">Bacterial flagellum biogenesis</keyword>
<evidence type="ECO:0000256" key="8">
    <source>
        <dbReference type="ARBA" id="ARBA00022927"/>
    </source>
</evidence>
<dbReference type="PANTHER" id="PTHR38786">
    <property type="entry name" value="FLAGELLAR FLIJ PROTEIN"/>
    <property type="match status" value="1"/>
</dbReference>
<dbReference type="Proteomes" id="UP000774000">
    <property type="component" value="Unassembled WGS sequence"/>
</dbReference>
<reference evidence="13" key="1">
    <citation type="submission" date="2021-01" db="EMBL/GenBank/DDBJ databases">
        <title>Genomic Encyclopedia of Type Strains, Phase IV (KMG-IV): sequencing the most valuable type-strain genomes for metagenomic binning, comparative biology and taxonomic classification.</title>
        <authorList>
            <person name="Goeker M."/>
        </authorList>
    </citation>
    <scope>NUCLEOTIDE SEQUENCE</scope>
    <source>
        <strain evidence="13">DSM 23230</strain>
    </source>
</reference>
<dbReference type="PANTHER" id="PTHR38786:SF1">
    <property type="entry name" value="FLAGELLAR FLIJ PROTEIN"/>
    <property type="match status" value="1"/>
</dbReference>
<dbReference type="InterPro" id="IPR052570">
    <property type="entry name" value="FliJ"/>
</dbReference>
<dbReference type="GO" id="GO:0006935">
    <property type="term" value="P:chemotaxis"/>
    <property type="evidence" value="ECO:0007669"/>
    <property type="project" value="UniProtKB-KW"/>
</dbReference>
<evidence type="ECO:0000256" key="6">
    <source>
        <dbReference type="ARBA" id="ARBA00022500"/>
    </source>
</evidence>
<dbReference type="GO" id="GO:0005886">
    <property type="term" value="C:plasma membrane"/>
    <property type="evidence" value="ECO:0007669"/>
    <property type="project" value="UniProtKB-SubCell"/>
</dbReference>
<keyword evidence="14" id="KW-1185">Reference proteome</keyword>
<organism evidence="13 14">
    <name type="scientific">Halanaerobacter jeridensis</name>
    <dbReference type="NCBI Taxonomy" id="706427"/>
    <lineage>
        <taxon>Bacteria</taxon>
        <taxon>Bacillati</taxon>
        <taxon>Bacillota</taxon>
        <taxon>Clostridia</taxon>
        <taxon>Halanaerobiales</taxon>
        <taxon>Halobacteroidaceae</taxon>
        <taxon>Halanaerobacter</taxon>
    </lineage>
</organism>